<evidence type="ECO:0000256" key="1">
    <source>
        <dbReference type="ARBA" id="ARBA00022574"/>
    </source>
</evidence>
<evidence type="ECO:0000313" key="6">
    <source>
        <dbReference type="EMBL" id="KRH56665.1"/>
    </source>
</evidence>
<gene>
    <name evidence="7" type="primary">LOC100806326</name>
    <name evidence="6" type="ORF">GLYMA_05G011800</name>
</gene>
<feature type="repeat" description="WD" evidence="3">
    <location>
        <begin position="875"/>
        <end position="909"/>
    </location>
</feature>
<evidence type="ECO:0000313" key="7">
    <source>
        <dbReference type="EnsemblPlants" id="KRH56665"/>
    </source>
</evidence>
<evidence type="ECO:0008006" key="9">
    <source>
        <dbReference type="Google" id="ProtNLM"/>
    </source>
</evidence>
<sequence>MSQFKWEADKINHIIWLLCLSLLCHFRKENASCFRSLSRGVDVLFLLVADCYHFDYFIIVFSTFLINCVCQFLGLGSRLDLYIHDYLMKRQLHATARTFQAEGNVSTNPIAIDAPGGFLFEWWSVFWDIYIAMVNQKHPEAAVSCSKNQQIKARLMQNQQEQELQNTNQNQQNEQMQLLLQRHAWRQQQQQQFLRGFHLISGSARCPISNDPLMRQNLATSNAMATKTYEDRLKLPLQKDALDDANIQQKVVDDVGQLLNPNHASLLKAAVTTGEQARGQILLSAPSILQGDIQNVQNLNQKLPGSTQDIKSDMNAMMRSQAVVSEGSFIGCHGSNQGGSNLTQKGWPLEGLDELRSGFLQPNNLMQSSQSFSQLSLRQQLMLQAQQNLISPSASDFESRRPRMLVNDQNMALLKDGQSNSVGDLIPNNRSPAQVCSSVLPHPDSDMYLKQQIQKSSQQLQQYSQHPLLSHQSESLQKQGKDGPGSITVEGSVSNTLQGNKQVSKSITGQKRKPASSSDPANSSGTANTTGPPTNSPSTASTQTPADMMTVSTLHQNVPSSKSSFMFGTDGFGSLSSVQNQLADMDHLGGDGCFGDNVESFLSLDESDVSEKVGKEVAFKNMKHIMASSHKVECCHFSSDGKLLATGGHDNKASLWCTELFNLKSTLEEHSEWISDVRFCPSMLRVATSSADKTVRVWDVDNPSYSLRTFTGHATTVMSLDFHPSQDDLICSCDNSEIRYWSIKNGSCTGVLKGGATQMRFQPGLGRLLAAAVDNSVSIFDVETQGCRLKLQGHTTVVRSVCWDLYGNFLASLSADMVRVWRVVSGGKGECIHELNASRNKFNTCVFHPFYPLLVIGCHETLVLWDFGEKKTVTLHAHDDVVSSLAMSKVTGLVASTSHDKHFKIWKCG</sequence>
<dbReference type="EMBL" id="CM000838">
    <property type="protein sequence ID" value="KRH56665.1"/>
    <property type="molecule type" value="Genomic_DNA"/>
</dbReference>
<reference evidence="6 7" key="1">
    <citation type="journal article" date="2010" name="Nature">
        <title>Genome sequence of the palaeopolyploid soybean.</title>
        <authorList>
            <person name="Schmutz J."/>
            <person name="Cannon S.B."/>
            <person name="Schlueter J."/>
            <person name="Ma J."/>
            <person name="Mitros T."/>
            <person name="Nelson W."/>
            <person name="Hyten D.L."/>
            <person name="Song Q."/>
            <person name="Thelen J.J."/>
            <person name="Cheng J."/>
            <person name="Xu D."/>
            <person name="Hellsten U."/>
            <person name="May G.D."/>
            <person name="Yu Y."/>
            <person name="Sakurai T."/>
            <person name="Umezawa T."/>
            <person name="Bhattacharyya M.K."/>
            <person name="Sandhu D."/>
            <person name="Valliyodan B."/>
            <person name="Lindquist E."/>
            <person name="Peto M."/>
            <person name="Grant D."/>
            <person name="Shu S."/>
            <person name="Goodstein D."/>
            <person name="Barry K."/>
            <person name="Futrell-Griggs M."/>
            <person name="Abernathy B."/>
            <person name="Du J."/>
            <person name="Tian Z."/>
            <person name="Zhu L."/>
            <person name="Gill N."/>
            <person name="Joshi T."/>
            <person name="Libault M."/>
            <person name="Sethuraman A."/>
            <person name="Zhang X.-C."/>
            <person name="Shinozaki K."/>
            <person name="Nguyen H.T."/>
            <person name="Wing R.A."/>
            <person name="Cregan P."/>
            <person name="Specht J."/>
            <person name="Grimwood J."/>
            <person name="Rokhsar D."/>
            <person name="Stacey G."/>
            <person name="Shoemaker R.C."/>
            <person name="Jackson S.A."/>
        </authorList>
    </citation>
    <scope>NUCLEOTIDE SEQUENCE</scope>
    <source>
        <strain evidence="7">cv. Williams 82</strain>
        <tissue evidence="6">Callus</tissue>
    </source>
</reference>
<dbReference type="InterPro" id="IPR006594">
    <property type="entry name" value="LisH"/>
</dbReference>
<keyword evidence="1 3" id="KW-0853">WD repeat</keyword>
<feature type="repeat" description="WD" evidence="3">
    <location>
        <begin position="710"/>
        <end position="751"/>
    </location>
</feature>
<dbReference type="SMART" id="SM00320">
    <property type="entry name" value="WD40"/>
    <property type="match status" value="7"/>
</dbReference>
<evidence type="ECO:0000256" key="3">
    <source>
        <dbReference type="PROSITE-ProRule" id="PRU00221"/>
    </source>
</evidence>
<evidence type="ECO:0000313" key="8">
    <source>
        <dbReference type="Proteomes" id="UP000008827"/>
    </source>
</evidence>
<keyword evidence="2" id="KW-0677">Repeat</keyword>
<evidence type="ECO:0000256" key="2">
    <source>
        <dbReference type="ARBA" id="ARBA00022737"/>
    </source>
</evidence>
<reference evidence="6" key="3">
    <citation type="submission" date="2018-07" db="EMBL/GenBank/DDBJ databases">
        <title>WGS assembly of Glycine max.</title>
        <authorList>
            <person name="Schmutz J."/>
            <person name="Cannon S."/>
            <person name="Schlueter J."/>
            <person name="Ma J."/>
            <person name="Mitros T."/>
            <person name="Nelson W."/>
            <person name="Hyten D."/>
            <person name="Song Q."/>
            <person name="Thelen J."/>
            <person name="Cheng J."/>
            <person name="Xu D."/>
            <person name="Hellsten U."/>
            <person name="May G."/>
            <person name="Yu Y."/>
            <person name="Sakurai T."/>
            <person name="Umezawa T."/>
            <person name="Bhattacharyya M."/>
            <person name="Sandhu D."/>
            <person name="Valliyodan B."/>
            <person name="Lindquist E."/>
            <person name="Peto M."/>
            <person name="Grant D."/>
            <person name="Shu S."/>
            <person name="Goodstein D."/>
            <person name="Barry K."/>
            <person name="Futrell-Griggs M."/>
            <person name="Abernathy B."/>
            <person name="Du J."/>
            <person name="Tian Z."/>
            <person name="Zhu L."/>
            <person name="Gill N."/>
            <person name="Joshi T."/>
            <person name="Libault M."/>
            <person name="Sethuraman A."/>
            <person name="Zhang X."/>
            <person name="Shinozaki K."/>
            <person name="Nguyen H."/>
            <person name="Wing R."/>
            <person name="Cregan P."/>
            <person name="Specht J."/>
            <person name="Grimwood J."/>
            <person name="Rokhsar D."/>
            <person name="Stacey G."/>
            <person name="Shoemaker R."/>
            <person name="Jackson S."/>
        </authorList>
    </citation>
    <scope>NUCLEOTIDE SEQUENCE</scope>
    <source>
        <tissue evidence="6">Callus</tissue>
    </source>
</reference>
<keyword evidence="4" id="KW-0175">Coiled coil</keyword>
<dbReference type="PROSITE" id="PS00678">
    <property type="entry name" value="WD_REPEATS_1"/>
    <property type="match status" value="1"/>
</dbReference>
<dbReference type="PROSITE" id="PS50294">
    <property type="entry name" value="WD_REPEATS_REGION"/>
    <property type="match status" value="3"/>
</dbReference>
<feature type="repeat" description="WD" evidence="3">
    <location>
        <begin position="667"/>
        <end position="708"/>
    </location>
</feature>
<dbReference type="ExpressionAtlas" id="A0A0R0JUX7">
    <property type="expression patterns" value="baseline and differential"/>
</dbReference>
<evidence type="ECO:0000256" key="4">
    <source>
        <dbReference type="SAM" id="Coils"/>
    </source>
</evidence>
<dbReference type="InterPro" id="IPR015943">
    <property type="entry name" value="WD40/YVTN_repeat-like_dom_sf"/>
</dbReference>
<accession>A0A0R0JUX7</accession>
<feature type="compositionally biased region" description="Low complexity" evidence="5">
    <location>
        <begin position="523"/>
        <end position="544"/>
    </location>
</feature>
<evidence type="ECO:0000256" key="5">
    <source>
        <dbReference type="SAM" id="MobiDB-lite"/>
    </source>
</evidence>
<feature type="compositionally biased region" description="Low complexity" evidence="5">
    <location>
        <begin position="454"/>
        <end position="473"/>
    </location>
</feature>
<dbReference type="PROSITE" id="PS50896">
    <property type="entry name" value="LISH"/>
    <property type="match status" value="1"/>
</dbReference>
<dbReference type="PANTHER" id="PTHR45093">
    <property type="entry name" value="TRANSCRIPTION ACTIVATOR MSS11"/>
    <property type="match status" value="1"/>
</dbReference>
<dbReference type="Pfam" id="PF00400">
    <property type="entry name" value="WD40"/>
    <property type="match status" value="5"/>
</dbReference>
<feature type="region of interest" description="Disordered" evidence="5">
    <location>
        <begin position="454"/>
        <end position="544"/>
    </location>
</feature>
<dbReference type="InterPro" id="IPR036322">
    <property type="entry name" value="WD40_repeat_dom_sf"/>
</dbReference>
<dbReference type="Pfam" id="PF08513">
    <property type="entry name" value="LisH"/>
    <property type="match status" value="1"/>
</dbReference>
<reference evidence="7" key="2">
    <citation type="submission" date="2018-02" db="UniProtKB">
        <authorList>
            <consortium name="EnsemblPlants"/>
        </authorList>
    </citation>
    <scope>IDENTIFICATION</scope>
    <source>
        <strain evidence="7">Williams 82</strain>
    </source>
</reference>
<dbReference type="SUPFAM" id="SSF50978">
    <property type="entry name" value="WD40 repeat-like"/>
    <property type="match status" value="1"/>
</dbReference>
<dbReference type="AlphaFoldDB" id="A0A0R0JUX7"/>
<dbReference type="EnsemblPlants" id="KRH56665">
    <property type="protein sequence ID" value="KRH56665"/>
    <property type="gene ID" value="GLYMA_05G011800"/>
</dbReference>
<name>A0A0R0JUX7_SOYBN</name>
<dbReference type="PANTHER" id="PTHR45093:SF4">
    <property type="entry name" value="LISH DOMAIN-CONTAINING PROTEIN"/>
    <property type="match status" value="1"/>
</dbReference>
<dbReference type="InterPro" id="IPR001680">
    <property type="entry name" value="WD40_rpt"/>
</dbReference>
<dbReference type="SMR" id="A0A0R0JUX7"/>
<dbReference type="CDD" id="cd00200">
    <property type="entry name" value="WD40"/>
    <property type="match status" value="1"/>
</dbReference>
<feature type="coiled-coil region" evidence="4">
    <location>
        <begin position="152"/>
        <end position="181"/>
    </location>
</feature>
<feature type="repeat" description="WD" evidence="3">
    <location>
        <begin position="625"/>
        <end position="656"/>
    </location>
</feature>
<dbReference type="Gramene" id="KRH56665">
    <property type="protein sequence ID" value="KRH56665"/>
    <property type="gene ID" value="GLYMA_05G011800"/>
</dbReference>
<dbReference type="Gene3D" id="2.130.10.10">
    <property type="entry name" value="YVTN repeat-like/Quinoprotein amine dehydrogenase"/>
    <property type="match status" value="2"/>
</dbReference>
<protein>
    <recommendedName>
        <fullName evidence="9">LisH domain-containing protein</fullName>
    </recommendedName>
</protein>
<dbReference type="STRING" id="3847.A0A0R0JUX7"/>
<keyword evidence="8" id="KW-1185">Reference proteome</keyword>
<proteinExistence type="predicted"/>
<dbReference type="SMART" id="SM00667">
    <property type="entry name" value="LisH"/>
    <property type="match status" value="1"/>
</dbReference>
<dbReference type="Proteomes" id="UP000008827">
    <property type="component" value="Chromosome 5"/>
</dbReference>
<organism evidence="6">
    <name type="scientific">Glycine max</name>
    <name type="common">Soybean</name>
    <name type="synonym">Glycine hispida</name>
    <dbReference type="NCBI Taxonomy" id="3847"/>
    <lineage>
        <taxon>Eukaryota</taxon>
        <taxon>Viridiplantae</taxon>
        <taxon>Streptophyta</taxon>
        <taxon>Embryophyta</taxon>
        <taxon>Tracheophyta</taxon>
        <taxon>Spermatophyta</taxon>
        <taxon>Magnoliopsida</taxon>
        <taxon>eudicotyledons</taxon>
        <taxon>Gunneridae</taxon>
        <taxon>Pentapetalae</taxon>
        <taxon>rosids</taxon>
        <taxon>fabids</taxon>
        <taxon>Fabales</taxon>
        <taxon>Fabaceae</taxon>
        <taxon>Papilionoideae</taxon>
        <taxon>50 kb inversion clade</taxon>
        <taxon>NPAAA clade</taxon>
        <taxon>indigoferoid/millettioid clade</taxon>
        <taxon>Phaseoleae</taxon>
        <taxon>Glycine</taxon>
        <taxon>Glycine subgen. Soja</taxon>
    </lineage>
</organism>
<dbReference type="InterPro" id="IPR019775">
    <property type="entry name" value="WD40_repeat_CS"/>
</dbReference>
<dbReference type="PROSITE" id="PS50082">
    <property type="entry name" value="WD_REPEATS_2"/>
    <property type="match status" value="4"/>
</dbReference>
<feature type="compositionally biased region" description="Polar residues" evidence="5">
    <location>
        <begin position="489"/>
        <end position="522"/>
    </location>
</feature>